<comment type="caution">
    <text evidence="3">The sequence shown here is derived from an EMBL/GenBank/DDBJ whole genome shotgun (WGS) entry which is preliminary data.</text>
</comment>
<dbReference type="Gene3D" id="1.10.260.40">
    <property type="entry name" value="lambda repressor-like DNA-binding domains"/>
    <property type="match status" value="1"/>
</dbReference>
<reference evidence="3" key="2">
    <citation type="journal article" date="2021" name="PeerJ">
        <title>Extensive microbial diversity within the chicken gut microbiome revealed by metagenomics and culture.</title>
        <authorList>
            <person name="Gilroy R."/>
            <person name="Ravi A."/>
            <person name="Getino M."/>
            <person name="Pursley I."/>
            <person name="Horton D.L."/>
            <person name="Alikhan N.F."/>
            <person name="Baker D."/>
            <person name="Gharbi K."/>
            <person name="Hall N."/>
            <person name="Watson M."/>
            <person name="Adriaenssens E.M."/>
            <person name="Foster-Nyarko E."/>
            <person name="Jarju S."/>
            <person name="Secka A."/>
            <person name="Antonio M."/>
            <person name="Oren A."/>
            <person name="Chaudhuri R.R."/>
            <person name="La Ragione R."/>
            <person name="Hildebrand F."/>
            <person name="Pallen M.J."/>
        </authorList>
    </citation>
    <scope>NUCLEOTIDE SEQUENCE</scope>
    <source>
        <strain evidence="3">CHK188-20938</strain>
    </source>
</reference>
<dbReference type="InterPro" id="IPR001387">
    <property type="entry name" value="Cro/C1-type_HTH"/>
</dbReference>
<dbReference type="EMBL" id="DVOO01000023">
    <property type="protein sequence ID" value="HIV25699.1"/>
    <property type="molecule type" value="Genomic_DNA"/>
</dbReference>
<reference evidence="3" key="1">
    <citation type="submission" date="2020-10" db="EMBL/GenBank/DDBJ databases">
        <authorList>
            <person name="Gilroy R."/>
        </authorList>
    </citation>
    <scope>NUCLEOTIDE SEQUENCE</scope>
    <source>
        <strain evidence="3">CHK188-20938</strain>
    </source>
</reference>
<dbReference type="PROSITE" id="PS50943">
    <property type="entry name" value="HTH_CROC1"/>
    <property type="match status" value="1"/>
</dbReference>
<dbReference type="Pfam" id="PF01381">
    <property type="entry name" value="HTH_3"/>
    <property type="match status" value="1"/>
</dbReference>
<protein>
    <submittedName>
        <fullName evidence="3">Helix-turn-helix transcriptional regulator</fullName>
    </submittedName>
</protein>
<dbReference type="GO" id="GO:0003677">
    <property type="term" value="F:DNA binding"/>
    <property type="evidence" value="ECO:0007669"/>
    <property type="project" value="UniProtKB-KW"/>
</dbReference>
<dbReference type="PANTHER" id="PTHR46558:SF4">
    <property type="entry name" value="DNA-BIDING PHAGE PROTEIN"/>
    <property type="match status" value="1"/>
</dbReference>
<dbReference type="AlphaFoldDB" id="A0A9D1P4S1"/>
<dbReference type="PANTHER" id="PTHR46558">
    <property type="entry name" value="TRACRIPTIONAL REGULATORY PROTEIN-RELATED-RELATED"/>
    <property type="match status" value="1"/>
</dbReference>
<sequence length="154" mass="17203">MANNDTIKKTISQNISYYRKKAGLSQKEFAAKLGAAPSRISSWETGANSTDIDTLFEICSILNVSINDMCGVYPDSSLSLSYPEQEHIKKYRNLDDHGREMVDIVLEKEYDRCHPTITKTAAFPKQVLNAAHAIDGSSQEDIDHDETIMNAENC</sequence>
<dbReference type="SUPFAM" id="SSF47413">
    <property type="entry name" value="lambda repressor-like DNA-binding domains"/>
    <property type="match status" value="1"/>
</dbReference>
<proteinExistence type="predicted"/>
<dbReference type="Proteomes" id="UP000824169">
    <property type="component" value="Unassembled WGS sequence"/>
</dbReference>
<dbReference type="SMART" id="SM00530">
    <property type="entry name" value="HTH_XRE"/>
    <property type="match status" value="1"/>
</dbReference>
<evidence type="ECO:0000259" key="2">
    <source>
        <dbReference type="PROSITE" id="PS50943"/>
    </source>
</evidence>
<organism evidence="3 4">
    <name type="scientific">Candidatus Scatomonas pullistercoris</name>
    <dbReference type="NCBI Taxonomy" id="2840920"/>
    <lineage>
        <taxon>Bacteria</taxon>
        <taxon>Bacillati</taxon>
        <taxon>Bacillota</taxon>
        <taxon>Clostridia</taxon>
        <taxon>Lachnospirales</taxon>
        <taxon>Lachnospiraceae</taxon>
        <taxon>Lachnospiraceae incertae sedis</taxon>
        <taxon>Candidatus Scatomonas</taxon>
    </lineage>
</organism>
<evidence type="ECO:0000313" key="4">
    <source>
        <dbReference type="Proteomes" id="UP000824169"/>
    </source>
</evidence>
<keyword evidence="1" id="KW-0238">DNA-binding</keyword>
<dbReference type="InterPro" id="IPR010982">
    <property type="entry name" value="Lambda_DNA-bd_dom_sf"/>
</dbReference>
<accession>A0A9D1P4S1</accession>
<feature type="domain" description="HTH cro/C1-type" evidence="2">
    <location>
        <begin position="15"/>
        <end position="69"/>
    </location>
</feature>
<gene>
    <name evidence="3" type="ORF">IAB71_07990</name>
</gene>
<evidence type="ECO:0000256" key="1">
    <source>
        <dbReference type="ARBA" id="ARBA00023125"/>
    </source>
</evidence>
<name>A0A9D1P4S1_9FIRM</name>
<evidence type="ECO:0000313" key="3">
    <source>
        <dbReference type="EMBL" id="HIV25699.1"/>
    </source>
</evidence>
<dbReference type="CDD" id="cd00093">
    <property type="entry name" value="HTH_XRE"/>
    <property type="match status" value="1"/>
</dbReference>